<dbReference type="NCBIfam" id="NF005560">
    <property type="entry name" value="PRK07233.1"/>
    <property type="match status" value="1"/>
</dbReference>
<organism evidence="2">
    <name type="scientific">marine metagenome</name>
    <dbReference type="NCBI Taxonomy" id="408172"/>
    <lineage>
        <taxon>unclassified sequences</taxon>
        <taxon>metagenomes</taxon>
        <taxon>ecological metagenomes</taxon>
    </lineage>
</organism>
<dbReference type="EMBL" id="UINC01026203">
    <property type="protein sequence ID" value="SVB03226.1"/>
    <property type="molecule type" value="Genomic_DNA"/>
</dbReference>
<evidence type="ECO:0000313" key="2">
    <source>
        <dbReference type="EMBL" id="SVB03226.1"/>
    </source>
</evidence>
<dbReference type="PANTHER" id="PTHR42923:SF46">
    <property type="entry name" value="AMINE OXIDASE"/>
    <property type="match status" value="1"/>
</dbReference>
<dbReference type="InterPro" id="IPR002937">
    <property type="entry name" value="Amino_oxidase"/>
</dbReference>
<proteinExistence type="predicted"/>
<dbReference type="InterPro" id="IPR050464">
    <property type="entry name" value="Zeta_carotene_desat/Oxidored"/>
</dbReference>
<gene>
    <name evidence="2" type="ORF">METZ01_LOCUS156080</name>
</gene>
<evidence type="ECO:0000259" key="1">
    <source>
        <dbReference type="Pfam" id="PF01593"/>
    </source>
</evidence>
<sequence length="442" mass="50948">MAEKRSEKSIAIVGAGFTGLTAAYELVKNGVDVTIYESSNDLGGLAGGFKMCGAPLEKTYHFIYKTDKHMFALLKELKLYHLLKFHKSSVSTYYGNNLYSMMGPKDLMMFKPLKLRNRIRAGLVVLYLQHLKNWKQLTNITALEWLEKYAGKEVTDIIWKPLLKGKFDKYHDKVTMCWLWGRIKQRADSQDISIGGEALGYIEGGFQTIINTLISKIEHKAQLKMNTPVSCVYFNNKSKRIVLEADNEKTEYDKVLLTVPSKIASKILAPYKDEAYFQKLRSIEYLDAVVMVFATEQNISKYYWHNINSKNSPFVVFVGLTNLIGNKNFNGENIYYIGDYVPRDHQYIGLSEDEMKEHWFNQLKLIFPKFDKKYITDSKLFKLEDAQHIVDVGFEEKIPDTKTPFNNIYLSNFSQIYPMDRGTNYAVRDGLKVARIMLESGD</sequence>
<dbReference type="SUPFAM" id="SSF51905">
    <property type="entry name" value="FAD/NAD(P)-binding domain"/>
    <property type="match status" value="1"/>
</dbReference>
<dbReference type="InterPro" id="IPR036188">
    <property type="entry name" value="FAD/NAD-bd_sf"/>
</dbReference>
<dbReference type="GO" id="GO:0016491">
    <property type="term" value="F:oxidoreductase activity"/>
    <property type="evidence" value="ECO:0007669"/>
    <property type="project" value="InterPro"/>
</dbReference>
<dbReference type="Pfam" id="PF01593">
    <property type="entry name" value="Amino_oxidase"/>
    <property type="match status" value="1"/>
</dbReference>
<dbReference type="AlphaFoldDB" id="A0A382AP44"/>
<dbReference type="PRINTS" id="PR00419">
    <property type="entry name" value="ADXRDTASE"/>
</dbReference>
<name>A0A382AP44_9ZZZZ</name>
<dbReference type="PANTHER" id="PTHR42923">
    <property type="entry name" value="PROTOPORPHYRINOGEN OXIDASE"/>
    <property type="match status" value="1"/>
</dbReference>
<protein>
    <recommendedName>
        <fullName evidence="1">Amine oxidase domain-containing protein</fullName>
    </recommendedName>
</protein>
<accession>A0A382AP44</accession>
<dbReference type="Gene3D" id="3.50.50.60">
    <property type="entry name" value="FAD/NAD(P)-binding domain"/>
    <property type="match status" value="1"/>
</dbReference>
<feature type="domain" description="Amine oxidase" evidence="1">
    <location>
        <begin position="17"/>
        <end position="411"/>
    </location>
</feature>
<reference evidence="2" key="1">
    <citation type="submission" date="2018-05" db="EMBL/GenBank/DDBJ databases">
        <authorList>
            <person name="Lanie J.A."/>
            <person name="Ng W.-L."/>
            <person name="Kazmierczak K.M."/>
            <person name="Andrzejewski T.M."/>
            <person name="Davidsen T.M."/>
            <person name="Wayne K.J."/>
            <person name="Tettelin H."/>
            <person name="Glass J.I."/>
            <person name="Rusch D."/>
            <person name="Podicherti R."/>
            <person name="Tsui H.-C.T."/>
            <person name="Winkler M.E."/>
        </authorList>
    </citation>
    <scope>NUCLEOTIDE SEQUENCE</scope>
</reference>